<keyword evidence="2" id="KW-1185">Reference proteome</keyword>
<accession>A0A923RQQ1</accession>
<proteinExistence type="predicted"/>
<protein>
    <submittedName>
        <fullName evidence="1">Uncharacterized protein</fullName>
    </submittedName>
</protein>
<evidence type="ECO:0000313" key="2">
    <source>
        <dbReference type="Proteomes" id="UP000652477"/>
    </source>
</evidence>
<dbReference type="AlphaFoldDB" id="A0A923RQQ1"/>
<evidence type="ECO:0000313" key="1">
    <source>
        <dbReference type="EMBL" id="MBC5689746.1"/>
    </source>
</evidence>
<organism evidence="1 2">
    <name type="scientific">Mediterraneibacter hominis</name>
    <dbReference type="NCBI Taxonomy" id="2763054"/>
    <lineage>
        <taxon>Bacteria</taxon>
        <taxon>Bacillati</taxon>
        <taxon>Bacillota</taxon>
        <taxon>Clostridia</taxon>
        <taxon>Lachnospirales</taxon>
        <taxon>Lachnospiraceae</taxon>
        <taxon>Mediterraneibacter</taxon>
    </lineage>
</organism>
<reference evidence="1" key="1">
    <citation type="submission" date="2020-08" db="EMBL/GenBank/DDBJ databases">
        <title>Genome public.</title>
        <authorList>
            <person name="Liu C."/>
            <person name="Sun Q."/>
        </authorList>
    </citation>
    <scope>NUCLEOTIDE SEQUENCE</scope>
    <source>
        <strain evidence="1">NSJ-55</strain>
    </source>
</reference>
<gene>
    <name evidence="1" type="ORF">H8S37_12545</name>
</gene>
<dbReference type="EMBL" id="JACOPF010000002">
    <property type="protein sequence ID" value="MBC5689746.1"/>
    <property type="molecule type" value="Genomic_DNA"/>
</dbReference>
<dbReference type="Proteomes" id="UP000652477">
    <property type="component" value="Unassembled WGS sequence"/>
</dbReference>
<comment type="caution">
    <text evidence="1">The sequence shown here is derived from an EMBL/GenBank/DDBJ whole genome shotgun (WGS) entry which is preliminary data.</text>
</comment>
<dbReference type="RefSeq" id="WP_186876398.1">
    <property type="nucleotide sequence ID" value="NZ_JACOPF010000002.1"/>
</dbReference>
<sequence>MTDLEFEDYLERTIIGAEEMFFTGELGIQGDVADLLALDETNLFTGSQVAAAIKRVLELKD</sequence>
<name>A0A923RQQ1_9FIRM</name>